<comment type="caution">
    <text evidence="6">The sequence shown here is derived from an EMBL/GenBank/DDBJ whole genome shotgun (WGS) entry which is preliminary data.</text>
</comment>
<feature type="domain" description="AB hydrolase-1" evidence="5">
    <location>
        <begin position="64"/>
        <end position="208"/>
    </location>
</feature>
<dbReference type="SUPFAM" id="SSF53474">
    <property type="entry name" value="alpha/beta-Hydrolases"/>
    <property type="match status" value="1"/>
</dbReference>
<evidence type="ECO:0000259" key="5">
    <source>
        <dbReference type="Pfam" id="PF00561"/>
    </source>
</evidence>
<name>A0A8H7PXH3_9FUNG</name>
<dbReference type="Gene3D" id="3.40.50.1820">
    <property type="entry name" value="alpha/beta hydrolase"/>
    <property type="match status" value="1"/>
</dbReference>
<dbReference type="InterPro" id="IPR000073">
    <property type="entry name" value="AB_hydrolase_1"/>
</dbReference>
<feature type="active site" evidence="3">
    <location>
        <position position="422"/>
    </location>
</feature>
<dbReference type="PANTHER" id="PTHR32268:SF11">
    <property type="entry name" value="HOMOSERINE O-ACETYLTRANSFERASE"/>
    <property type="match status" value="1"/>
</dbReference>
<evidence type="ECO:0000256" key="3">
    <source>
        <dbReference type="PIRSR" id="PIRSR000443-1"/>
    </source>
</evidence>
<feature type="active site" evidence="3">
    <location>
        <position position="393"/>
    </location>
</feature>
<sequence length="482" mass="53470">MSELKNYDTAKEIPPELKKNHLVGLIPEQNITIIDKFNLETGVTIHNVPIAWKTFGKLNETADNVMVICHALTGSADVEDWWGPLIGPNLAFDTTKFFIFCANVLGSPYGSASPLTINSETGEQYGPEFPLVSVRDDVRLHRLILDSLGIKSVAICIGGSMGGMQVLEWAKQGDYVKNIVPIATSGRHSAWGISWGEAQRQSIYSDPFYGCHKLTNTVSLADGYYTEQSKPNVGLAAARMSALLTYRSRNSFESRFGRNAAGGRYKDNIVRPGSPREANVMMHNDGHKSSSGTRSSHAESKKSTTETSTNETSSNGTTHTTINDPPIPTPFVFSAQSYLRYQGDKFINRFDANCYIALTRKMDTHDLGRGRGVYEEVLADIKQNALVIGIESDGLFTISEQYELAEFIPNSEMVVIQSPDGHDGFLLEFDQINKNILRFIQRVLPEIYENSLVSEKEVEEQETLKATKTSLFGEAEVDITQW</sequence>
<feature type="compositionally biased region" description="Low complexity" evidence="4">
    <location>
        <begin position="305"/>
        <end position="321"/>
    </location>
</feature>
<protein>
    <recommendedName>
        <fullName evidence="5">AB hydrolase-1 domain-containing protein</fullName>
    </recommendedName>
</protein>
<accession>A0A8H7PXH3</accession>
<gene>
    <name evidence="6" type="ORF">INT44_008520</name>
</gene>
<dbReference type="InterPro" id="IPR008220">
    <property type="entry name" value="HAT_MetX-like"/>
</dbReference>
<feature type="region of interest" description="Disordered" evidence="4">
    <location>
        <begin position="263"/>
        <end position="327"/>
    </location>
</feature>
<dbReference type="GO" id="GO:0009086">
    <property type="term" value="P:methionine biosynthetic process"/>
    <property type="evidence" value="ECO:0007669"/>
    <property type="project" value="TreeGrafter"/>
</dbReference>
<keyword evidence="2" id="KW-0808">Transferase</keyword>
<dbReference type="OrthoDB" id="191364at2759"/>
<dbReference type="NCBIfam" id="TIGR01392">
    <property type="entry name" value="homoserO_Ac_trn"/>
    <property type="match status" value="1"/>
</dbReference>
<organism evidence="6 7">
    <name type="scientific">Umbelopsis vinacea</name>
    <dbReference type="NCBI Taxonomy" id="44442"/>
    <lineage>
        <taxon>Eukaryota</taxon>
        <taxon>Fungi</taxon>
        <taxon>Fungi incertae sedis</taxon>
        <taxon>Mucoromycota</taxon>
        <taxon>Mucoromycotina</taxon>
        <taxon>Umbelopsidomycetes</taxon>
        <taxon>Umbelopsidales</taxon>
        <taxon>Umbelopsidaceae</taxon>
        <taxon>Umbelopsis</taxon>
    </lineage>
</organism>
<dbReference type="PIRSF" id="PIRSF000443">
    <property type="entry name" value="Homoser_Ac_trans"/>
    <property type="match status" value="1"/>
</dbReference>
<dbReference type="HAMAP" id="MF_00296">
    <property type="entry name" value="MetX_acyltransf"/>
    <property type="match status" value="1"/>
</dbReference>
<dbReference type="GO" id="GO:0004414">
    <property type="term" value="F:homoserine O-acetyltransferase activity"/>
    <property type="evidence" value="ECO:0007669"/>
    <property type="project" value="TreeGrafter"/>
</dbReference>
<evidence type="ECO:0000313" key="7">
    <source>
        <dbReference type="Proteomes" id="UP000612746"/>
    </source>
</evidence>
<dbReference type="EMBL" id="JAEPRA010000008">
    <property type="protein sequence ID" value="KAG2181705.1"/>
    <property type="molecule type" value="Genomic_DNA"/>
</dbReference>
<dbReference type="Pfam" id="PF00561">
    <property type="entry name" value="Abhydrolase_1"/>
    <property type="match status" value="1"/>
</dbReference>
<keyword evidence="7" id="KW-1185">Reference proteome</keyword>
<reference evidence="6" key="1">
    <citation type="submission" date="2020-12" db="EMBL/GenBank/DDBJ databases">
        <title>Metabolic potential, ecology and presence of endohyphal bacteria is reflected in genomic diversity of Mucoromycotina.</title>
        <authorList>
            <person name="Muszewska A."/>
            <person name="Okrasinska A."/>
            <person name="Steczkiewicz K."/>
            <person name="Drgas O."/>
            <person name="Orlowska M."/>
            <person name="Perlinska-Lenart U."/>
            <person name="Aleksandrzak-Piekarczyk T."/>
            <person name="Szatraj K."/>
            <person name="Zielenkiewicz U."/>
            <person name="Pilsyk S."/>
            <person name="Malc E."/>
            <person name="Mieczkowski P."/>
            <person name="Kruszewska J.S."/>
            <person name="Biernat P."/>
            <person name="Pawlowska J."/>
        </authorList>
    </citation>
    <scope>NUCLEOTIDE SEQUENCE</scope>
    <source>
        <strain evidence="6">WA0000051536</strain>
    </source>
</reference>
<dbReference type="InterPro" id="IPR029058">
    <property type="entry name" value="AB_hydrolase_fold"/>
</dbReference>
<evidence type="ECO:0000313" key="6">
    <source>
        <dbReference type="EMBL" id="KAG2181705.1"/>
    </source>
</evidence>
<proteinExistence type="inferred from homology"/>
<comment type="similarity">
    <text evidence="1">Belongs to the AB hydrolase superfamily. MetX family.</text>
</comment>
<evidence type="ECO:0000256" key="4">
    <source>
        <dbReference type="SAM" id="MobiDB-lite"/>
    </source>
</evidence>
<evidence type="ECO:0000256" key="2">
    <source>
        <dbReference type="ARBA" id="ARBA00022679"/>
    </source>
</evidence>
<evidence type="ECO:0000256" key="1">
    <source>
        <dbReference type="ARBA" id="ARBA00006886"/>
    </source>
</evidence>
<dbReference type="AlphaFoldDB" id="A0A8H7PXH3"/>
<dbReference type="GO" id="GO:0009092">
    <property type="term" value="P:homoserine metabolic process"/>
    <property type="evidence" value="ECO:0007669"/>
    <property type="project" value="TreeGrafter"/>
</dbReference>
<dbReference type="Proteomes" id="UP000612746">
    <property type="component" value="Unassembled WGS sequence"/>
</dbReference>
<feature type="active site" description="Nucleophile" evidence="3">
    <location>
        <position position="160"/>
    </location>
</feature>
<dbReference type="PANTHER" id="PTHR32268">
    <property type="entry name" value="HOMOSERINE O-ACETYLTRANSFERASE"/>
    <property type="match status" value="1"/>
</dbReference>